<protein>
    <recommendedName>
        <fullName evidence="1">Reverse transcriptase domain-containing protein</fullName>
    </recommendedName>
</protein>
<name>A0A4Y2J375_ARAVE</name>
<dbReference type="OrthoDB" id="6782520at2759"/>
<evidence type="ECO:0000313" key="3">
    <source>
        <dbReference type="Proteomes" id="UP000499080"/>
    </source>
</evidence>
<dbReference type="AlphaFoldDB" id="A0A4Y2J375"/>
<dbReference type="Pfam" id="PF00078">
    <property type="entry name" value="RVT_1"/>
    <property type="match status" value="1"/>
</dbReference>
<dbReference type="EMBL" id="BGPR01003170">
    <property type="protein sequence ID" value="GBM84567.1"/>
    <property type="molecule type" value="Genomic_DNA"/>
</dbReference>
<reference evidence="2 3" key="1">
    <citation type="journal article" date="2019" name="Sci. Rep.">
        <title>Orb-weaving spider Araneus ventricosus genome elucidates the spidroin gene catalogue.</title>
        <authorList>
            <person name="Kono N."/>
            <person name="Nakamura H."/>
            <person name="Ohtoshi R."/>
            <person name="Moran D.A.P."/>
            <person name="Shinohara A."/>
            <person name="Yoshida Y."/>
            <person name="Fujiwara M."/>
            <person name="Mori M."/>
            <person name="Tomita M."/>
            <person name="Arakawa K."/>
        </authorList>
    </citation>
    <scope>NUCLEOTIDE SEQUENCE [LARGE SCALE GENOMIC DNA]</scope>
</reference>
<gene>
    <name evidence="2" type="ORF">AVEN_33842_1</name>
</gene>
<accession>A0A4Y2J375</accession>
<feature type="domain" description="Reverse transcriptase" evidence="1">
    <location>
        <begin position="15"/>
        <end position="93"/>
    </location>
</feature>
<comment type="caution">
    <text evidence="2">The sequence shown here is derived from an EMBL/GenBank/DDBJ whole genome shotgun (WGS) entry which is preliminary data.</text>
</comment>
<dbReference type="InterPro" id="IPR000477">
    <property type="entry name" value="RT_dom"/>
</dbReference>
<evidence type="ECO:0000313" key="2">
    <source>
        <dbReference type="EMBL" id="GBM84567.1"/>
    </source>
</evidence>
<proteinExistence type="predicted"/>
<organism evidence="2 3">
    <name type="scientific">Araneus ventricosus</name>
    <name type="common">Orbweaver spider</name>
    <name type="synonym">Epeira ventricosa</name>
    <dbReference type="NCBI Taxonomy" id="182803"/>
    <lineage>
        <taxon>Eukaryota</taxon>
        <taxon>Metazoa</taxon>
        <taxon>Ecdysozoa</taxon>
        <taxon>Arthropoda</taxon>
        <taxon>Chelicerata</taxon>
        <taxon>Arachnida</taxon>
        <taxon>Araneae</taxon>
        <taxon>Araneomorphae</taxon>
        <taxon>Entelegynae</taxon>
        <taxon>Araneoidea</taxon>
        <taxon>Araneidae</taxon>
        <taxon>Araneus</taxon>
    </lineage>
</organism>
<evidence type="ECO:0000259" key="1">
    <source>
        <dbReference type="Pfam" id="PF00078"/>
    </source>
</evidence>
<sequence length="108" mass="12041">MTLLTPQGSATKDQKQGSCSGPALWNLVAKEILNQVWPDNVHMQAFVDDFVLVIEADTNKSLVGDTQSAITQFSSWCSENELAISTEKNKLYLIQQNGKKSQDHMERV</sequence>
<dbReference type="Proteomes" id="UP000499080">
    <property type="component" value="Unassembled WGS sequence"/>
</dbReference>
<keyword evidence="3" id="KW-1185">Reference proteome</keyword>